<dbReference type="AlphaFoldDB" id="A0A427AWP7"/>
<evidence type="ECO:0000313" key="2">
    <source>
        <dbReference type="Proteomes" id="UP000287651"/>
    </source>
</evidence>
<accession>A0A427AWP7</accession>
<dbReference type="EMBL" id="AMZH03001088">
    <property type="protein sequence ID" value="RRT80680.1"/>
    <property type="molecule type" value="Genomic_DNA"/>
</dbReference>
<gene>
    <name evidence="1" type="ORF">B296_00003160</name>
</gene>
<comment type="caution">
    <text evidence="1">The sequence shown here is derived from an EMBL/GenBank/DDBJ whole genome shotgun (WGS) entry which is preliminary data.</text>
</comment>
<sequence>MQAIIPHIPQLVQSVAPQHPTHPTVQLDLLASWEEPSALQPIKGLRFPHKVRSGTPGAIIGHSMSNTRVPTPNVPELDTLSSDSVDSLKALLRHCQLKPITASLLRLKQKDDEPLAQFVAYFTVKIQGIWEKGLLRNPNPMKTHREVRDKTRYYCFYCDYGHNTEECHDLRDQIEDLIHQGHLYYYVRKPHESSEGRYTRDTSPHSKGLIEKQIDVIVGKPAFGGDISSSQKAYSRAIVERRPRCECDSDIIFRLGEEEYLDHDDALVISV</sequence>
<evidence type="ECO:0000313" key="1">
    <source>
        <dbReference type="EMBL" id="RRT80680.1"/>
    </source>
</evidence>
<reference evidence="1 2" key="1">
    <citation type="journal article" date="2014" name="Agronomy (Basel)">
        <title>A Draft Genome Sequence for Ensete ventricosum, the Drought-Tolerant Tree Against Hunger.</title>
        <authorList>
            <person name="Harrison J."/>
            <person name="Moore K.A."/>
            <person name="Paszkiewicz K."/>
            <person name="Jones T."/>
            <person name="Grant M."/>
            <person name="Ambacheew D."/>
            <person name="Muzemil S."/>
            <person name="Studholme D.J."/>
        </authorList>
    </citation>
    <scope>NUCLEOTIDE SEQUENCE [LARGE SCALE GENOMIC DNA]</scope>
</reference>
<organism evidence="1 2">
    <name type="scientific">Ensete ventricosum</name>
    <name type="common">Abyssinian banana</name>
    <name type="synonym">Musa ensete</name>
    <dbReference type="NCBI Taxonomy" id="4639"/>
    <lineage>
        <taxon>Eukaryota</taxon>
        <taxon>Viridiplantae</taxon>
        <taxon>Streptophyta</taxon>
        <taxon>Embryophyta</taxon>
        <taxon>Tracheophyta</taxon>
        <taxon>Spermatophyta</taxon>
        <taxon>Magnoliopsida</taxon>
        <taxon>Liliopsida</taxon>
        <taxon>Zingiberales</taxon>
        <taxon>Musaceae</taxon>
        <taxon>Ensete</taxon>
    </lineage>
</organism>
<dbReference type="Proteomes" id="UP000287651">
    <property type="component" value="Unassembled WGS sequence"/>
</dbReference>
<proteinExistence type="predicted"/>
<name>A0A427AWP7_ENSVE</name>
<protein>
    <recommendedName>
        <fullName evidence="3">Retrotransposon gag domain-containing protein</fullName>
    </recommendedName>
</protein>
<evidence type="ECO:0008006" key="3">
    <source>
        <dbReference type="Google" id="ProtNLM"/>
    </source>
</evidence>